<keyword evidence="9" id="KW-0472">Membrane</keyword>
<keyword evidence="5" id="KW-1278">Translocase</keyword>
<keyword evidence="8" id="KW-0411">Iron-sulfur</keyword>
<keyword evidence="3" id="KW-0479">Metal-binding</keyword>
<evidence type="ECO:0000256" key="7">
    <source>
        <dbReference type="ARBA" id="ARBA00023004"/>
    </source>
</evidence>
<dbReference type="NCBIfam" id="TIGR01944">
    <property type="entry name" value="rnfB"/>
    <property type="match status" value="1"/>
</dbReference>
<feature type="domain" description="4Fe-4S ferredoxin-type" evidence="11">
    <location>
        <begin position="74"/>
        <end position="103"/>
    </location>
</feature>
<dbReference type="PANTHER" id="PTHR43687">
    <property type="entry name" value="ADENYLYLSULFATE REDUCTASE, BETA SUBUNIT"/>
    <property type="match status" value="1"/>
</dbReference>
<evidence type="ECO:0000313" key="13">
    <source>
        <dbReference type="EMBL" id="TQF00969.1"/>
    </source>
</evidence>
<dbReference type="GO" id="GO:0046872">
    <property type="term" value="F:metal ion binding"/>
    <property type="evidence" value="ECO:0007669"/>
    <property type="project" value="UniProtKB-KW"/>
</dbReference>
<sequence length="213" mass="23491">MSLIEAIDRCLPQTQCAQCGHPGCRPYAEAIARGEADINQCPPGGQAGIDALAALLGRDSKPLDPAHGTYTPPRVAWIDEAVCIGCTKCIQACPVDAIVGARKLMHTVIAEECTGCDLCIEPCPVDCIHMLPTDREAESDALRQARRDTARQRFEQRNARVAARQAETEQRRQTRRATRQQPTLPDRATRQATAQAALERARARRARQRSERQ</sequence>
<accession>A0A540VW29</accession>
<dbReference type="Gene3D" id="3.30.70.20">
    <property type="match status" value="1"/>
</dbReference>
<proteinExistence type="predicted"/>
<keyword evidence="7" id="KW-0408">Iron</keyword>
<evidence type="ECO:0000256" key="5">
    <source>
        <dbReference type="ARBA" id="ARBA00022967"/>
    </source>
</evidence>
<evidence type="ECO:0000256" key="3">
    <source>
        <dbReference type="ARBA" id="ARBA00022723"/>
    </source>
</evidence>
<evidence type="ECO:0000256" key="8">
    <source>
        <dbReference type="ARBA" id="ARBA00023014"/>
    </source>
</evidence>
<comment type="caution">
    <text evidence="13">The sequence shown here is derived from an EMBL/GenBank/DDBJ whole genome shotgun (WGS) entry which is preliminary data.</text>
</comment>
<feature type="region of interest" description="Disordered" evidence="10">
    <location>
        <begin position="144"/>
        <end position="213"/>
    </location>
</feature>
<feature type="domain" description="4Fe-4S ferredoxin-type" evidence="11">
    <location>
        <begin position="104"/>
        <end position="133"/>
    </location>
</feature>
<dbReference type="InterPro" id="IPR050572">
    <property type="entry name" value="Fe-S_Ferredoxin"/>
</dbReference>
<evidence type="ECO:0000256" key="9">
    <source>
        <dbReference type="ARBA" id="ARBA00023136"/>
    </source>
</evidence>
<dbReference type="Pfam" id="PF04060">
    <property type="entry name" value="FeS"/>
    <property type="match status" value="1"/>
</dbReference>
<dbReference type="InterPro" id="IPR017896">
    <property type="entry name" value="4Fe4S_Fe-S-bd"/>
</dbReference>
<dbReference type="InterPro" id="IPR010207">
    <property type="entry name" value="Elect_transpt_cplx_RnfB/RsxB"/>
</dbReference>
<dbReference type="PROSITE" id="PS51379">
    <property type="entry name" value="4FE4S_FER_2"/>
    <property type="match status" value="2"/>
</dbReference>
<dbReference type="STRING" id="1260251.SPISAL_02495"/>
<dbReference type="EMBL" id="VIFK01000002">
    <property type="protein sequence ID" value="TQF00969.1"/>
    <property type="molecule type" value="Genomic_DNA"/>
</dbReference>
<dbReference type="InterPro" id="IPR007202">
    <property type="entry name" value="4Fe-4S_dom"/>
</dbReference>
<reference evidence="13 14" key="1">
    <citation type="submission" date="2019-06" db="EMBL/GenBank/DDBJ databases">
        <title>Metagenome assembled Genome of Spiribacter salinus SL48-SHIP from the microbial mat of Salt Lake 48 (Novosibirsk region, Russia).</title>
        <authorList>
            <person name="Shipova A."/>
            <person name="Rozanov A.S."/>
            <person name="Bryanskaya A.V."/>
            <person name="Peltek S.E."/>
        </authorList>
    </citation>
    <scope>NUCLEOTIDE SEQUENCE [LARGE SCALE GENOMIC DNA]</scope>
    <source>
        <strain evidence="13">SL48-SHIP-2</strain>
    </source>
</reference>
<dbReference type="NCBIfam" id="NF003475">
    <property type="entry name" value="PRK05113.1"/>
    <property type="match status" value="1"/>
</dbReference>
<evidence type="ECO:0000256" key="10">
    <source>
        <dbReference type="SAM" id="MobiDB-lite"/>
    </source>
</evidence>
<dbReference type="PROSITE" id="PS00198">
    <property type="entry name" value="4FE4S_FER_1"/>
    <property type="match status" value="2"/>
</dbReference>
<evidence type="ECO:0000259" key="11">
    <source>
        <dbReference type="PROSITE" id="PS51379"/>
    </source>
</evidence>
<dbReference type="PANTHER" id="PTHR43687:SF1">
    <property type="entry name" value="FERREDOXIN III"/>
    <property type="match status" value="1"/>
</dbReference>
<feature type="domain" description="4Fe-4S" evidence="12">
    <location>
        <begin position="1"/>
        <end position="58"/>
    </location>
</feature>
<organism evidence="13 14">
    <name type="scientific">Spiribacter salinus</name>
    <dbReference type="NCBI Taxonomy" id="1335746"/>
    <lineage>
        <taxon>Bacteria</taxon>
        <taxon>Pseudomonadati</taxon>
        <taxon>Pseudomonadota</taxon>
        <taxon>Gammaproteobacteria</taxon>
        <taxon>Chromatiales</taxon>
        <taxon>Ectothiorhodospiraceae</taxon>
        <taxon>Spiribacter</taxon>
    </lineage>
</organism>
<feature type="compositionally biased region" description="Basic and acidic residues" evidence="10">
    <location>
        <begin position="144"/>
        <end position="158"/>
    </location>
</feature>
<evidence type="ECO:0000313" key="14">
    <source>
        <dbReference type="Proteomes" id="UP000315400"/>
    </source>
</evidence>
<evidence type="ECO:0000256" key="6">
    <source>
        <dbReference type="ARBA" id="ARBA00022982"/>
    </source>
</evidence>
<keyword evidence="6" id="KW-0249">Electron transport</keyword>
<dbReference type="Pfam" id="PF14697">
    <property type="entry name" value="Fer4_21"/>
    <property type="match status" value="1"/>
</dbReference>
<dbReference type="InterPro" id="IPR017900">
    <property type="entry name" value="4Fe4S_Fe_S_CS"/>
</dbReference>
<evidence type="ECO:0000259" key="12">
    <source>
        <dbReference type="PROSITE" id="PS51656"/>
    </source>
</evidence>
<protein>
    <submittedName>
        <fullName evidence="13">Electron transport complex subunit RsxB</fullName>
    </submittedName>
</protein>
<keyword evidence="2" id="KW-0004">4Fe-4S</keyword>
<evidence type="ECO:0000256" key="2">
    <source>
        <dbReference type="ARBA" id="ARBA00022485"/>
    </source>
</evidence>
<dbReference type="GO" id="GO:0009055">
    <property type="term" value="F:electron transfer activity"/>
    <property type="evidence" value="ECO:0007669"/>
    <property type="project" value="InterPro"/>
</dbReference>
<evidence type="ECO:0000256" key="1">
    <source>
        <dbReference type="ARBA" id="ARBA00022448"/>
    </source>
</evidence>
<dbReference type="GO" id="GO:0051539">
    <property type="term" value="F:4 iron, 4 sulfur cluster binding"/>
    <property type="evidence" value="ECO:0007669"/>
    <property type="project" value="UniProtKB-KW"/>
</dbReference>
<dbReference type="AlphaFoldDB" id="A0A540VW29"/>
<dbReference type="Proteomes" id="UP000315400">
    <property type="component" value="Unassembled WGS sequence"/>
</dbReference>
<name>A0A540VW29_9GAMM</name>
<dbReference type="SUPFAM" id="SSF54862">
    <property type="entry name" value="4Fe-4S ferredoxins"/>
    <property type="match status" value="1"/>
</dbReference>
<dbReference type="Gene3D" id="1.10.15.40">
    <property type="entry name" value="Electron transport complex subunit B, putative Fe-S cluster"/>
    <property type="match status" value="1"/>
</dbReference>
<keyword evidence="4" id="KW-0677">Repeat</keyword>
<dbReference type="PROSITE" id="PS51656">
    <property type="entry name" value="4FE4S"/>
    <property type="match status" value="1"/>
</dbReference>
<evidence type="ECO:0000256" key="4">
    <source>
        <dbReference type="ARBA" id="ARBA00022737"/>
    </source>
</evidence>
<keyword evidence="1" id="KW-0813">Transport</keyword>
<gene>
    <name evidence="13" type="primary">rsxB</name>
    <name evidence="13" type="ORF">FKY71_00900</name>
</gene>